<evidence type="ECO:0000256" key="1">
    <source>
        <dbReference type="SAM" id="MobiDB-lite"/>
    </source>
</evidence>
<gene>
    <name evidence="2" type="ORF">EDD40_8005</name>
</gene>
<protein>
    <submittedName>
        <fullName evidence="2">Uncharacterized protein</fullName>
    </submittedName>
</protein>
<feature type="region of interest" description="Disordered" evidence="1">
    <location>
        <begin position="1"/>
        <end position="22"/>
    </location>
</feature>
<name>A0A3N1HJT6_9PSEU</name>
<organism evidence="2 3">
    <name type="scientific">Saccharothrix texasensis</name>
    <dbReference type="NCBI Taxonomy" id="103734"/>
    <lineage>
        <taxon>Bacteria</taxon>
        <taxon>Bacillati</taxon>
        <taxon>Actinomycetota</taxon>
        <taxon>Actinomycetes</taxon>
        <taxon>Pseudonocardiales</taxon>
        <taxon>Pseudonocardiaceae</taxon>
        <taxon>Saccharothrix</taxon>
    </lineage>
</organism>
<evidence type="ECO:0000313" key="3">
    <source>
        <dbReference type="Proteomes" id="UP000268727"/>
    </source>
</evidence>
<sequence length="194" mass="20028">MATPLGGSPGFSVLPAEDLAHEGPEDPMARLVWRIHRDAHDSEWQKTPAFDACYEVDFDHCGAVAEPSRVTCPEDATPVTPPPLPKRGIPSDFAPARGTALGALPGTPGDAVAAALPAPRVDPATGLASIPPRVLVHVRGGDVGVALSANTGGDGKDCVMGRRVGGEVRVWPLDRRDPGPVEKPCTAEAAPATS</sequence>
<reference evidence="2 3" key="1">
    <citation type="submission" date="2018-11" db="EMBL/GenBank/DDBJ databases">
        <title>Sequencing the genomes of 1000 actinobacteria strains.</title>
        <authorList>
            <person name="Klenk H.-P."/>
        </authorList>
    </citation>
    <scope>NUCLEOTIDE SEQUENCE [LARGE SCALE GENOMIC DNA]</scope>
    <source>
        <strain evidence="2 3">DSM 44231</strain>
    </source>
</reference>
<evidence type="ECO:0000313" key="2">
    <source>
        <dbReference type="EMBL" id="ROP42502.1"/>
    </source>
</evidence>
<dbReference type="Proteomes" id="UP000268727">
    <property type="component" value="Unassembled WGS sequence"/>
</dbReference>
<comment type="caution">
    <text evidence="2">The sequence shown here is derived from an EMBL/GenBank/DDBJ whole genome shotgun (WGS) entry which is preliminary data.</text>
</comment>
<feature type="region of interest" description="Disordered" evidence="1">
    <location>
        <begin position="172"/>
        <end position="194"/>
    </location>
</feature>
<dbReference type="RefSeq" id="WP_123747440.1">
    <property type="nucleotide sequence ID" value="NZ_RJKM01000001.1"/>
</dbReference>
<accession>A0A3N1HJT6</accession>
<keyword evidence="3" id="KW-1185">Reference proteome</keyword>
<proteinExistence type="predicted"/>
<dbReference type="EMBL" id="RJKM01000001">
    <property type="protein sequence ID" value="ROP42502.1"/>
    <property type="molecule type" value="Genomic_DNA"/>
</dbReference>
<dbReference type="AlphaFoldDB" id="A0A3N1HJT6"/>
<dbReference type="OrthoDB" id="3679620at2"/>